<dbReference type="GeneID" id="107431526"/>
<dbReference type="KEGG" id="zju:107431526"/>
<keyword evidence="4 8" id="KW-0121">Carboxypeptidase</keyword>
<evidence type="ECO:0000256" key="6">
    <source>
        <dbReference type="ARBA" id="ARBA00022801"/>
    </source>
</evidence>
<dbReference type="InterPro" id="IPR033124">
    <property type="entry name" value="Ser_caboxypep_his_AS"/>
</dbReference>
<dbReference type="SUPFAM" id="SSF53474">
    <property type="entry name" value="alpha/beta-Hydrolases"/>
    <property type="match status" value="1"/>
</dbReference>
<dbReference type="PROSITE" id="PS00131">
    <property type="entry name" value="CARBOXYPEPT_SER_SER"/>
    <property type="match status" value="1"/>
</dbReference>
<evidence type="ECO:0000256" key="5">
    <source>
        <dbReference type="ARBA" id="ARBA00022670"/>
    </source>
</evidence>
<keyword evidence="7" id="KW-0325">Glycoprotein</keyword>
<evidence type="ECO:0000256" key="2">
    <source>
        <dbReference type="ARBA" id="ARBA00009431"/>
    </source>
</evidence>
<evidence type="ECO:0000256" key="7">
    <source>
        <dbReference type="ARBA" id="ARBA00023180"/>
    </source>
</evidence>
<gene>
    <name evidence="10" type="primary">LOC107431526</name>
</gene>
<dbReference type="PRINTS" id="PR00724">
    <property type="entry name" value="CRBOXYPTASEC"/>
</dbReference>
<dbReference type="InParanoid" id="A0A6P4AR89"/>
<dbReference type="FunFam" id="3.40.50.1820:FF:000453">
    <property type="entry name" value="Carboxypeptidase"/>
    <property type="match status" value="1"/>
</dbReference>
<comment type="similarity">
    <text evidence="2 8">Belongs to the peptidase S10 family.</text>
</comment>
<dbReference type="RefSeq" id="XP_015897953.1">
    <property type="nucleotide sequence ID" value="XM_016042467.4"/>
</dbReference>
<evidence type="ECO:0000313" key="9">
    <source>
        <dbReference type="Proteomes" id="UP001652623"/>
    </source>
</evidence>
<protein>
    <recommendedName>
        <fullName evidence="8">Carboxypeptidase</fullName>
        <ecNumber evidence="8">3.4.16.-</ecNumber>
    </recommendedName>
</protein>
<dbReference type="GO" id="GO:0005576">
    <property type="term" value="C:extracellular region"/>
    <property type="evidence" value="ECO:0007669"/>
    <property type="project" value="UniProtKB-SubCell"/>
</dbReference>
<sequence>MKPCPSKPWIKMVARVFAIFIQMIFIVESHPKSDKIISLPGQPDHVSFQQFSGYITVDEKQHRALFYYFVEAEAHPASRPLVLWLNGGPGCSSVGAGAFTGHGPFRPNGENLVKNEYSWNKEANILYLDSPAGVGFSYSSNESFYSYVNDEITAQDNFSFLKRWLIKFPEYDNRDFFIAGESYAGHYVPQLARLVLHSNLRLNLRGIAIGNPLLEFSTDLNSQDGYYWSHGVISDSAYKLLKVVCNTSRFNREAIGGSLSDACLRVYHQLSEELTEYLDPYDVTADICLSYSFNHLHPLSLLSTFQLLSSSHHNILPAAPNHKVGASNVDVCLKEKTADYLNRKDVQNSLHARLVRVPRWSLCSNVVEYDIQDREIPSIQLVGSLVKSGIRVMVYSGDQDSVIPFTGTRSLVSRLAKELKLKSTQPYRAWIEGKQVGGWSQVYGNKNMLSFAIIRGASHAAPSSQPKRSLLLFHTFLQGKPLPTSDAIIP</sequence>
<evidence type="ECO:0000256" key="3">
    <source>
        <dbReference type="ARBA" id="ARBA00022525"/>
    </source>
</evidence>
<dbReference type="PROSITE" id="PS00560">
    <property type="entry name" value="CARBOXYPEPT_SER_HIS"/>
    <property type="match status" value="1"/>
</dbReference>
<keyword evidence="3" id="KW-0964">Secreted</keyword>
<accession>A0A6P4AR89</accession>
<comment type="subcellular location">
    <subcellularLocation>
        <location evidence="1">Secreted</location>
    </subcellularLocation>
</comment>
<proteinExistence type="inferred from homology"/>
<evidence type="ECO:0000313" key="10">
    <source>
        <dbReference type="RefSeq" id="XP_015897953.1"/>
    </source>
</evidence>
<dbReference type="Gene3D" id="3.40.50.11320">
    <property type="match status" value="1"/>
</dbReference>
<dbReference type="GO" id="GO:0005773">
    <property type="term" value="C:vacuole"/>
    <property type="evidence" value="ECO:0007669"/>
    <property type="project" value="TreeGrafter"/>
</dbReference>
<dbReference type="Pfam" id="PF00450">
    <property type="entry name" value="Peptidase_S10"/>
    <property type="match status" value="1"/>
</dbReference>
<dbReference type="SMR" id="A0A6P4AR89"/>
<dbReference type="Proteomes" id="UP001652623">
    <property type="component" value="Chromosome 11"/>
</dbReference>
<dbReference type="InterPro" id="IPR001563">
    <property type="entry name" value="Peptidase_S10"/>
</dbReference>
<evidence type="ECO:0000256" key="1">
    <source>
        <dbReference type="ARBA" id="ARBA00004613"/>
    </source>
</evidence>
<dbReference type="GO" id="GO:0006508">
    <property type="term" value="P:proteolysis"/>
    <property type="evidence" value="ECO:0007669"/>
    <property type="project" value="UniProtKB-KW"/>
</dbReference>
<reference evidence="10" key="1">
    <citation type="submission" date="2025-08" db="UniProtKB">
        <authorList>
            <consortium name="RefSeq"/>
        </authorList>
    </citation>
    <scope>IDENTIFICATION</scope>
    <source>
        <tissue evidence="10">Seedling</tissue>
    </source>
</reference>
<keyword evidence="5 8" id="KW-0645">Protease</keyword>
<dbReference type="EC" id="3.4.16.-" evidence="8"/>
<dbReference type="InterPro" id="IPR029058">
    <property type="entry name" value="AB_hydrolase_fold"/>
</dbReference>
<evidence type="ECO:0000256" key="4">
    <source>
        <dbReference type="ARBA" id="ARBA00022645"/>
    </source>
</evidence>
<dbReference type="Gene3D" id="3.40.50.1820">
    <property type="entry name" value="alpha/beta hydrolase"/>
    <property type="match status" value="1"/>
</dbReference>
<evidence type="ECO:0000256" key="8">
    <source>
        <dbReference type="RuleBase" id="RU361156"/>
    </source>
</evidence>
<dbReference type="PANTHER" id="PTHR11802">
    <property type="entry name" value="SERINE PROTEASE FAMILY S10 SERINE CARBOXYPEPTIDASE"/>
    <property type="match status" value="1"/>
</dbReference>
<name>A0A6P4AR89_ZIZJJ</name>
<dbReference type="GO" id="GO:0004185">
    <property type="term" value="F:serine-type carboxypeptidase activity"/>
    <property type="evidence" value="ECO:0007669"/>
    <property type="project" value="UniProtKB-UniRule"/>
</dbReference>
<dbReference type="AlphaFoldDB" id="A0A6P4AR89"/>
<organism evidence="9 10">
    <name type="scientific">Ziziphus jujuba</name>
    <name type="common">Chinese jujube</name>
    <name type="synonym">Ziziphus sativa</name>
    <dbReference type="NCBI Taxonomy" id="326968"/>
    <lineage>
        <taxon>Eukaryota</taxon>
        <taxon>Viridiplantae</taxon>
        <taxon>Streptophyta</taxon>
        <taxon>Embryophyta</taxon>
        <taxon>Tracheophyta</taxon>
        <taxon>Spermatophyta</taxon>
        <taxon>Magnoliopsida</taxon>
        <taxon>eudicotyledons</taxon>
        <taxon>Gunneridae</taxon>
        <taxon>Pentapetalae</taxon>
        <taxon>rosids</taxon>
        <taxon>fabids</taxon>
        <taxon>Rosales</taxon>
        <taxon>Rhamnaceae</taxon>
        <taxon>Paliureae</taxon>
        <taxon>Ziziphus</taxon>
    </lineage>
</organism>
<keyword evidence="9" id="KW-1185">Reference proteome</keyword>
<dbReference type="InterPro" id="IPR018202">
    <property type="entry name" value="Ser_caboxypep_ser_AS"/>
</dbReference>
<dbReference type="Gene3D" id="6.10.250.940">
    <property type="match status" value="1"/>
</dbReference>
<keyword evidence="6 8" id="KW-0378">Hydrolase</keyword>
<dbReference type="PANTHER" id="PTHR11802:SF399">
    <property type="entry name" value="CARBOXYPEPTIDASE"/>
    <property type="match status" value="1"/>
</dbReference>